<proteinExistence type="predicted"/>
<feature type="transmembrane region" description="Helical" evidence="1">
    <location>
        <begin position="12"/>
        <end position="33"/>
    </location>
</feature>
<sequence length="115" mass="12357">MDGLPFRTVSLLIEAVGSLYVVGYAVAALLTLLRGQAGTRITAARLLVAEGALAGLNFKVAATLLRTIELHSWPEIGMFVAVFALRTLLKRVFSWEQRRLRADAAGRAPLNAPGP</sequence>
<evidence type="ECO:0000256" key="1">
    <source>
        <dbReference type="SAM" id="Phobius"/>
    </source>
</evidence>
<evidence type="ECO:0000313" key="2">
    <source>
        <dbReference type="EMBL" id="XBV85364.1"/>
    </source>
</evidence>
<keyword evidence="1" id="KW-0472">Membrane</keyword>
<dbReference type="KEGG" id="dsc:ABOD76_18300"/>
<feature type="transmembrane region" description="Helical" evidence="1">
    <location>
        <begin position="45"/>
        <end position="65"/>
    </location>
</feature>
<keyword evidence="1" id="KW-1133">Transmembrane helix</keyword>
<dbReference type="EMBL" id="CP158299">
    <property type="protein sequence ID" value="XBV85364.1"/>
    <property type="molecule type" value="Genomic_DNA"/>
</dbReference>
<keyword evidence="1" id="KW-0812">Transmembrane</keyword>
<dbReference type="AlphaFoldDB" id="A0AAU7UA88"/>
<dbReference type="InterPro" id="IPR012427">
    <property type="entry name" value="DUF1622"/>
</dbReference>
<dbReference type="Pfam" id="PF07784">
    <property type="entry name" value="DUF1622"/>
    <property type="match status" value="1"/>
</dbReference>
<name>A0AAU7UA88_9DEIO</name>
<accession>A0AAU7UA88</accession>
<feature type="transmembrane region" description="Helical" evidence="1">
    <location>
        <begin position="71"/>
        <end position="89"/>
    </location>
</feature>
<gene>
    <name evidence="2" type="ORF">ABOD76_18300</name>
</gene>
<organism evidence="2">
    <name type="scientific">Deinococcus sonorensis KR-87</name>
    <dbReference type="NCBI Taxonomy" id="694439"/>
    <lineage>
        <taxon>Bacteria</taxon>
        <taxon>Thermotogati</taxon>
        <taxon>Deinococcota</taxon>
        <taxon>Deinococci</taxon>
        <taxon>Deinococcales</taxon>
        <taxon>Deinococcaceae</taxon>
        <taxon>Deinococcus</taxon>
    </lineage>
</organism>
<reference evidence="2" key="1">
    <citation type="submission" date="2024-06" db="EMBL/GenBank/DDBJ databases">
        <title>Draft Genome Sequence of Deinococcus sonorensis Type Strain KR-87, a Biofilm Producing Representative of the Genus Deinococcus.</title>
        <authorList>
            <person name="Boren L.S."/>
            <person name="Grosso R.A."/>
            <person name="Hugenberg-Cox A.N."/>
            <person name="Hill J.T.E."/>
            <person name="Albert C.M."/>
            <person name="Tuohy J.M."/>
        </authorList>
    </citation>
    <scope>NUCLEOTIDE SEQUENCE</scope>
    <source>
        <strain evidence="2">KR-87</strain>
    </source>
</reference>
<dbReference type="RefSeq" id="WP_350243401.1">
    <property type="nucleotide sequence ID" value="NZ_CP158299.1"/>
</dbReference>
<protein>
    <submittedName>
        <fullName evidence="2">DUF1622 domain-containing protein</fullName>
    </submittedName>
</protein>